<keyword evidence="1" id="KW-0812">Transmembrane</keyword>
<feature type="transmembrane region" description="Helical" evidence="1">
    <location>
        <begin position="106"/>
        <end position="127"/>
    </location>
</feature>
<feature type="transmembrane region" description="Helical" evidence="1">
    <location>
        <begin position="68"/>
        <end position="86"/>
    </location>
</feature>
<dbReference type="Proteomes" id="UP000198406">
    <property type="component" value="Unassembled WGS sequence"/>
</dbReference>
<dbReference type="InParanoid" id="A0A1Z5K326"/>
<sequence length="133" mass="14361">MSKLSFVIVSLVVAMSQAFVPASQVRTPATAFVNSSPLVMNMAEDMYWEGEYPPSKVLGPIMSKMPSGVLGVLSLFFLGACAYSVGQSSVLVQEPGAFENGTWVKWYYVLGSFGGPLAWGTHVASWIQRKNGM</sequence>
<feature type="signal peptide" evidence="2">
    <location>
        <begin position="1"/>
        <end position="18"/>
    </location>
</feature>
<accession>A0A1Z5K326</accession>
<keyword evidence="1" id="KW-1133">Transmembrane helix</keyword>
<name>A0A1Z5K326_FISSO</name>
<evidence type="ECO:0000313" key="4">
    <source>
        <dbReference type="Proteomes" id="UP000198406"/>
    </source>
</evidence>
<dbReference type="EMBL" id="BDSP01000150">
    <property type="protein sequence ID" value="GAX20572.1"/>
    <property type="molecule type" value="Genomic_DNA"/>
</dbReference>
<evidence type="ECO:0000256" key="1">
    <source>
        <dbReference type="SAM" id="Phobius"/>
    </source>
</evidence>
<protein>
    <submittedName>
        <fullName evidence="3">Uncharacterized protein</fullName>
    </submittedName>
</protein>
<reference evidence="3 4" key="1">
    <citation type="journal article" date="2015" name="Plant Cell">
        <title>Oil accumulation by the oleaginous diatom Fistulifera solaris as revealed by the genome and transcriptome.</title>
        <authorList>
            <person name="Tanaka T."/>
            <person name="Maeda Y."/>
            <person name="Veluchamy A."/>
            <person name="Tanaka M."/>
            <person name="Abida H."/>
            <person name="Marechal E."/>
            <person name="Bowler C."/>
            <person name="Muto M."/>
            <person name="Sunaga Y."/>
            <person name="Tanaka M."/>
            <person name="Yoshino T."/>
            <person name="Taniguchi T."/>
            <person name="Fukuda Y."/>
            <person name="Nemoto M."/>
            <person name="Matsumoto M."/>
            <person name="Wong P.S."/>
            <person name="Aburatani S."/>
            <person name="Fujibuchi W."/>
        </authorList>
    </citation>
    <scope>NUCLEOTIDE SEQUENCE [LARGE SCALE GENOMIC DNA]</scope>
    <source>
        <strain evidence="3 4">JPCC DA0580</strain>
    </source>
</reference>
<feature type="chain" id="PRO_5012871080" evidence="2">
    <location>
        <begin position="19"/>
        <end position="133"/>
    </location>
</feature>
<proteinExistence type="predicted"/>
<organism evidence="3 4">
    <name type="scientific">Fistulifera solaris</name>
    <name type="common">Oleaginous diatom</name>
    <dbReference type="NCBI Taxonomy" id="1519565"/>
    <lineage>
        <taxon>Eukaryota</taxon>
        <taxon>Sar</taxon>
        <taxon>Stramenopiles</taxon>
        <taxon>Ochrophyta</taxon>
        <taxon>Bacillariophyta</taxon>
        <taxon>Bacillariophyceae</taxon>
        <taxon>Bacillariophycidae</taxon>
        <taxon>Naviculales</taxon>
        <taxon>Naviculaceae</taxon>
        <taxon>Fistulifera</taxon>
    </lineage>
</organism>
<evidence type="ECO:0000256" key="2">
    <source>
        <dbReference type="SAM" id="SignalP"/>
    </source>
</evidence>
<keyword evidence="2" id="KW-0732">Signal</keyword>
<comment type="caution">
    <text evidence="3">The sequence shown here is derived from an EMBL/GenBank/DDBJ whole genome shotgun (WGS) entry which is preliminary data.</text>
</comment>
<keyword evidence="4" id="KW-1185">Reference proteome</keyword>
<dbReference type="AlphaFoldDB" id="A0A1Z5K326"/>
<evidence type="ECO:0000313" key="3">
    <source>
        <dbReference type="EMBL" id="GAX20572.1"/>
    </source>
</evidence>
<gene>
    <name evidence="3" type="ORF">FisN_3Hh578</name>
</gene>
<keyword evidence="1" id="KW-0472">Membrane</keyword>
<dbReference type="OrthoDB" id="5007at2759"/>